<organism evidence="4">
    <name type="scientific">Spathaspora passalidarum (strain NRRL Y-27907 / 11-Y1)</name>
    <dbReference type="NCBI Taxonomy" id="619300"/>
    <lineage>
        <taxon>Eukaryota</taxon>
        <taxon>Fungi</taxon>
        <taxon>Dikarya</taxon>
        <taxon>Ascomycota</taxon>
        <taxon>Saccharomycotina</taxon>
        <taxon>Pichiomycetes</taxon>
        <taxon>Debaryomycetaceae</taxon>
        <taxon>Spathaspora</taxon>
    </lineage>
</organism>
<keyword evidence="2" id="KW-1133">Transmembrane helix</keyword>
<evidence type="ECO:0000313" key="4">
    <source>
        <dbReference type="Proteomes" id="UP000000709"/>
    </source>
</evidence>
<dbReference type="GO" id="GO:0005743">
    <property type="term" value="C:mitochondrial inner membrane"/>
    <property type="evidence" value="ECO:0007669"/>
    <property type="project" value="TreeGrafter"/>
</dbReference>
<dbReference type="RefSeq" id="XP_007372279.1">
    <property type="nucleotide sequence ID" value="XM_007372217.1"/>
</dbReference>
<feature type="transmembrane region" description="Helical" evidence="2">
    <location>
        <begin position="132"/>
        <end position="151"/>
    </location>
</feature>
<evidence type="ECO:0000256" key="2">
    <source>
        <dbReference type="SAM" id="Phobius"/>
    </source>
</evidence>
<dbReference type="eggNOG" id="KOG1426">
    <property type="taxonomic scope" value="Eukaryota"/>
</dbReference>
<proteinExistence type="predicted"/>
<dbReference type="OMA" id="YDQPHEI"/>
<dbReference type="InterPro" id="IPR009091">
    <property type="entry name" value="RCC1/BLIP-II"/>
</dbReference>
<dbReference type="GeneID" id="18869569"/>
<dbReference type="Gene3D" id="2.130.10.30">
    <property type="entry name" value="Regulator of chromosome condensation 1/beta-lactamase-inhibitor protein II"/>
    <property type="match status" value="1"/>
</dbReference>
<name>G3AF78_SPAPN</name>
<dbReference type="InParanoid" id="G3AF78"/>
<evidence type="ECO:0000256" key="1">
    <source>
        <dbReference type="PROSITE-ProRule" id="PRU00235"/>
    </source>
</evidence>
<keyword evidence="4" id="KW-1185">Reference proteome</keyword>
<keyword evidence="2" id="KW-0472">Membrane</keyword>
<feature type="repeat" description="RCC1" evidence="1">
    <location>
        <begin position="427"/>
        <end position="498"/>
    </location>
</feature>
<accession>G3AF78</accession>
<dbReference type="InterPro" id="IPR000408">
    <property type="entry name" value="Reg_chr_condens"/>
</dbReference>
<dbReference type="HOGENOM" id="CLU_028610_0_0_1"/>
<dbReference type="AlphaFoldDB" id="G3AF78"/>
<dbReference type="PANTHER" id="PTHR47563">
    <property type="entry name" value="PROTEIN FMP25, MITOCHONDRIAL"/>
    <property type="match status" value="1"/>
</dbReference>
<dbReference type="FunCoup" id="G3AF78">
    <property type="interactions" value="22"/>
</dbReference>
<dbReference type="EMBL" id="GL996499">
    <property type="protein sequence ID" value="EGW34867.1"/>
    <property type="molecule type" value="Genomic_DNA"/>
</dbReference>
<gene>
    <name evidence="3" type="ORF">SPAPADRAFT_131380</name>
</gene>
<keyword evidence="2" id="KW-0812">Transmembrane</keyword>
<reference evidence="3 4" key="1">
    <citation type="journal article" date="2011" name="Proc. Natl. Acad. Sci. U.S.A.">
        <title>Comparative genomics of xylose-fermenting fungi for enhanced biofuel production.</title>
        <authorList>
            <person name="Wohlbach D.J."/>
            <person name="Kuo A."/>
            <person name="Sato T.K."/>
            <person name="Potts K.M."/>
            <person name="Salamov A.A."/>
            <person name="LaButti K.M."/>
            <person name="Sun H."/>
            <person name="Clum A."/>
            <person name="Pangilinan J.L."/>
            <person name="Lindquist E.A."/>
            <person name="Lucas S."/>
            <person name="Lapidus A."/>
            <person name="Jin M."/>
            <person name="Gunawan C."/>
            <person name="Balan V."/>
            <person name="Dale B.E."/>
            <person name="Jeffries T.W."/>
            <person name="Zinkel R."/>
            <person name="Barry K.W."/>
            <person name="Grigoriev I.V."/>
            <person name="Gasch A.P."/>
        </authorList>
    </citation>
    <scope>NUCLEOTIDE SEQUENCE [LARGE SCALE GENOMIC DNA]</scope>
    <source>
        <strain evidence="4">NRRL Y-27907 / 11-Y1</strain>
    </source>
</reference>
<dbReference type="OrthoDB" id="10256179at2759"/>
<dbReference type="PANTHER" id="PTHR47563:SF1">
    <property type="entry name" value="PROTEIN FMP25, MITOCHONDRIAL"/>
    <property type="match status" value="1"/>
</dbReference>
<sequence>MLSGTIRASRRRFLFSRLSKVTVPVRLYSNPQDKKQTIEQFNKSKVDYKFGYNFDTIDDLDKKINPDRQATIDLEDELAANFNTRIENDPSLANLRYGSPEYKEQLHNLYEEFKKKQEKDRKRFEFNERMKGVGMGVLIVVGAISAHQIFMNYQYLKTSIMADYTYKIGDSKAQDLSAPELNTKRVANFAEKLESELNDETIANLQNSTEVPGLYVFGKHNGQKLPIRLPFFNGMLLKDVYISPDYLVVVNEKGQVYQWYKGLETPQLMNVPINVKQVCVSGDYLYMLSEKGEVVYTPRPEVKSAEFTPLKTRNLLGIQKEQTYNKVDVPGAVQQISSGKDHLLCLSRKGKAYVINTSSTPENYGQYGPAFSPFDKSVEIPCNKAIDITLLNNELITKKDGSKSVKERTFTSVAAGSNFNIVADQAGEIWTWGQNSNGECGIELNLKNELQPVPKKILSKKDIIRAFFIHLPKNVTTDNLTIDKVLAGNESSYVLVSYIDPEDSTQNKQVVLSFGNGVNGQLGNNRYLHVCSKPQIMKSLLGLEEYDEAKNALTNIGIKDISVGDKHLFVTLDNSGTNKDVLAVGENESGQHGNGKRVKTNKPVQLPKLIEPEDFEGQTRKKLVQKVGDVVTNRLSLLSGTQLPNGTNIEQVIVAGKESSAIFYRRS</sequence>
<dbReference type="KEGG" id="spaa:SPAPADRAFT_131380"/>
<evidence type="ECO:0000313" key="3">
    <source>
        <dbReference type="EMBL" id="EGW34867.1"/>
    </source>
</evidence>
<dbReference type="STRING" id="619300.G3AF78"/>
<dbReference type="GO" id="GO:0034551">
    <property type="term" value="P:mitochondrial respiratory chain complex III assembly"/>
    <property type="evidence" value="ECO:0007669"/>
    <property type="project" value="TreeGrafter"/>
</dbReference>
<dbReference type="SUPFAM" id="SSF50985">
    <property type="entry name" value="RCC1/BLIP-II"/>
    <property type="match status" value="1"/>
</dbReference>
<dbReference type="Pfam" id="PF13540">
    <property type="entry name" value="RCC1_2"/>
    <property type="match status" value="1"/>
</dbReference>
<dbReference type="PROSITE" id="PS50012">
    <property type="entry name" value="RCC1_3"/>
    <property type="match status" value="1"/>
</dbReference>
<dbReference type="Proteomes" id="UP000000709">
    <property type="component" value="Unassembled WGS sequence"/>
</dbReference>
<dbReference type="InterPro" id="IPR053245">
    <property type="entry name" value="MitoProcess-Associated"/>
</dbReference>
<evidence type="ECO:0008006" key="5">
    <source>
        <dbReference type="Google" id="ProtNLM"/>
    </source>
</evidence>
<protein>
    <recommendedName>
        <fullName evidence="5">Protein FMP25, mitochondrial</fullName>
    </recommendedName>
</protein>